<protein>
    <recommendedName>
        <fullName evidence="1">Yippee domain-containing protein</fullName>
    </recommendedName>
</protein>
<dbReference type="InterPro" id="IPR039058">
    <property type="entry name" value="Yippee_fam"/>
</dbReference>
<comment type="caution">
    <text evidence="2">The sequence shown here is derived from an EMBL/GenBank/DDBJ whole genome shotgun (WGS) entry which is preliminary data.</text>
</comment>
<dbReference type="InterPro" id="IPR034751">
    <property type="entry name" value="Yippee"/>
</dbReference>
<proteinExistence type="predicted"/>
<evidence type="ECO:0000313" key="3">
    <source>
        <dbReference type="Proteomes" id="UP000605846"/>
    </source>
</evidence>
<gene>
    <name evidence="2" type="ORF">EC973_008378</name>
</gene>
<evidence type="ECO:0000313" key="2">
    <source>
        <dbReference type="EMBL" id="KAF7726871.1"/>
    </source>
</evidence>
<dbReference type="PANTHER" id="PTHR13848">
    <property type="entry name" value="PROTEIN YIPPEE-LIKE CG15309-RELATED"/>
    <property type="match status" value="1"/>
</dbReference>
<sequence length="104" mass="12124">MNGMKHKVYLDHHRIYICSTCHSHVLRHEDILSRSFQGQYGSAFLVCRVVNVGIDAKDRRMLLMGVHTVADIVCRGCHTKLGWKHLHEKNYIVEKSKLLKHDLF</sequence>
<dbReference type="OrthoDB" id="6407410at2759"/>
<keyword evidence="3" id="KW-1185">Reference proteome</keyword>
<dbReference type="Proteomes" id="UP000605846">
    <property type="component" value="Unassembled WGS sequence"/>
</dbReference>
<dbReference type="EMBL" id="JABAYA010000070">
    <property type="protein sequence ID" value="KAF7726871.1"/>
    <property type="molecule type" value="Genomic_DNA"/>
</dbReference>
<reference evidence="2" key="1">
    <citation type="submission" date="2020-01" db="EMBL/GenBank/DDBJ databases">
        <title>Genome Sequencing of Three Apophysomyces-Like Fungal Strains Confirms a Novel Fungal Genus in the Mucoromycota with divergent Burkholderia-like Endosymbiotic Bacteria.</title>
        <authorList>
            <person name="Stajich J.E."/>
            <person name="Macias A.M."/>
            <person name="Carter-House D."/>
            <person name="Lovett B."/>
            <person name="Kasson L.R."/>
            <person name="Berry K."/>
            <person name="Grigoriev I."/>
            <person name="Chang Y."/>
            <person name="Spatafora J."/>
            <person name="Kasson M.T."/>
        </authorList>
    </citation>
    <scope>NUCLEOTIDE SEQUENCE</scope>
    <source>
        <strain evidence="2">NRRL A-21654</strain>
    </source>
</reference>
<accession>A0A8H7EPW8</accession>
<feature type="domain" description="Yippee" evidence="1">
    <location>
        <begin position="14"/>
        <end position="104"/>
    </location>
</feature>
<name>A0A8H7EPW8_9FUNG</name>
<organism evidence="2 3">
    <name type="scientific">Apophysomyces ossiformis</name>
    <dbReference type="NCBI Taxonomy" id="679940"/>
    <lineage>
        <taxon>Eukaryota</taxon>
        <taxon>Fungi</taxon>
        <taxon>Fungi incertae sedis</taxon>
        <taxon>Mucoromycota</taxon>
        <taxon>Mucoromycotina</taxon>
        <taxon>Mucoromycetes</taxon>
        <taxon>Mucorales</taxon>
        <taxon>Mucorineae</taxon>
        <taxon>Mucoraceae</taxon>
        <taxon>Apophysomyces</taxon>
    </lineage>
</organism>
<evidence type="ECO:0000259" key="1">
    <source>
        <dbReference type="PROSITE" id="PS51792"/>
    </source>
</evidence>
<dbReference type="AlphaFoldDB" id="A0A8H7EPW8"/>
<dbReference type="PROSITE" id="PS51792">
    <property type="entry name" value="YIPPEE"/>
    <property type="match status" value="1"/>
</dbReference>